<comment type="caution">
    <text evidence="1">The sequence shown here is derived from an EMBL/GenBank/DDBJ whole genome shotgun (WGS) entry which is preliminary data.</text>
</comment>
<evidence type="ECO:0000313" key="3">
    <source>
        <dbReference type="Proteomes" id="UP001165378"/>
    </source>
</evidence>
<dbReference type="EMBL" id="JAKFHA010000007">
    <property type="protein sequence ID" value="MCF2528701.1"/>
    <property type="molecule type" value="Genomic_DNA"/>
</dbReference>
<keyword evidence="3" id="KW-1185">Reference proteome</keyword>
<organism evidence="1 3">
    <name type="scientific">Yinghuangia soli</name>
    <dbReference type="NCBI Taxonomy" id="2908204"/>
    <lineage>
        <taxon>Bacteria</taxon>
        <taxon>Bacillati</taxon>
        <taxon>Actinomycetota</taxon>
        <taxon>Actinomycetes</taxon>
        <taxon>Kitasatosporales</taxon>
        <taxon>Streptomycetaceae</taxon>
        <taxon>Yinghuangia</taxon>
    </lineage>
</organism>
<accession>A0AA41PZU1</accession>
<evidence type="ECO:0000313" key="1">
    <source>
        <dbReference type="EMBL" id="MCF2528701.1"/>
    </source>
</evidence>
<gene>
    <name evidence="1" type="ORF">LZ495_15970</name>
    <name evidence="2" type="ORF">LZ495_30010</name>
</gene>
<reference evidence="1" key="1">
    <citation type="submission" date="2022-01" db="EMBL/GenBank/DDBJ databases">
        <title>Genome-Based Taxonomic Classification of the Phylum Actinobacteria.</title>
        <authorList>
            <person name="Gao Y."/>
        </authorList>
    </citation>
    <scope>NUCLEOTIDE SEQUENCE</scope>
    <source>
        <strain evidence="1">KLBMP 8922</strain>
    </source>
</reference>
<dbReference type="EMBL" id="JAKFHA010000023">
    <property type="protein sequence ID" value="MCF2531430.1"/>
    <property type="molecule type" value="Genomic_DNA"/>
</dbReference>
<evidence type="ECO:0000313" key="2">
    <source>
        <dbReference type="EMBL" id="MCF2531430.1"/>
    </source>
</evidence>
<name>A0AA41PZU1_9ACTN</name>
<sequence>MLRSRCRLHLAQRCPRCRHTARHNRPSRDRFLCRRCGLAGPADVVAGVNVRDRARSAWVLADAPVPDRHPLPIR</sequence>
<proteinExistence type="predicted"/>
<dbReference type="AlphaFoldDB" id="A0AA41PZU1"/>
<protein>
    <submittedName>
        <fullName evidence="1">Transposase</fullName>
    </submittedName>
</protein>
<dbReference type="Proteomes" id="UP001165378">
    <property type="component" value="Unassembled WGS sequence"/>
</dbReference>